<evidence type="ECO:0000256" key="3">
    <source>
        <dbReference type="ARBA" id="ARBA00010766"/>
    </source>
</evidence>
<comment type="pathway">
    <text evidence="2">Cofactor biosynthesis; ubiquinone biosynthesis.</text>
</comment>
<dbReference type="PANTHER" id="PTHR21427:SF19">
    <property type="entry name" value="UBIQUINONE BIOSYNTHESIS PROTEIN COQ9, MITOCHONDRIAL"/>
    <property type="match status" value="1"/>
</dbReference>
<dbReference type="NCBIfam" id="TIGR02396">
    <property type="entry name" value="diverge_rpsU"/>
    <property type="match status" value="1"/>
</dbReference>
<evidence type="ECO:0000256" key="1">
    <source>
        <dbReference type="ARBA" id="ARBA00004173"/>
    </source>
</evidence>
<keyword evidence="4" id="KW-0831">Ubiquinone biosynthesis</keyword>
<dbReference type="PANTHER" id="PTHR21427">
    <property type="entry name" value="UBIQUINONE BIOSYNTHESIS PROTEIN COQ9, MITOCHONDRIAL"/>
    <property type="match status" value="1"/>
</dbReference>
<dbReference type="InterPro" id="IPR013718">
    <property type="entry name" value="COQ9_C"/>
</dbReference>
<keyword evidence="6" id="KW-0446">Lipid-binding</keyword>
<evidence type="ECO:0000256" key="6">
    <source>
        <dbReference type="ARBA" id="ARBA00023121"/>
    </source>
</evidence>
<dbReference type="Pfam" id="PF08511">
    <property type="entry name" value="COQ9"/>
    <property type="match status" value="1"/>
</dbReference>
<feature type="domain" description="COQ9 C-terminal" evidence="9">
    <location>
        <begin position="119"/>
        <end position="186"/>
    </location>
</feature>
<comment type="similarity">
    <text evidence="3">Belongs to the COQ9 family.</text>
</comment>
<evidence type="ECO:0000313" key="10">
    <source>
        <dbReference type="EMBL" id="SVD51165.1"/>
    </source>
</evidence>
<dbReference type="AlphaFoldDB" id="A0A382VYS1"/>
<evidence type="ECO:0000256" key="4">
    <source>
        <dbReference type="ARBA" id="ARBA00022688"/>
    </source>
</evidence>
<dbReference type="InterPro" id="IPR012762">
    <property type="entry name" value="Ubiq_biosynth_COQ9"/>
</dbReference>
<keyword evidence="7" id="KW-0496">Mitochondrion</keyword>
<organism evidence="10">
    <name type="scientific">marine metagenome</name>
    <dbReference type="NCBI Taxonomy" id="408172"/>
    <lineage>
        <taxon>unclassified sequences</taxon>
        <taxon>metagenomes</taxon>
        <taxon>ecological metagenomes</taxon>
    </lineage>
</organism>
<accession>A0A382VYS1</accession>
<name>A0A382VYS1_9ZZZZ</name>
<dbReference type="Gene3D" id="1.10.357.10">
    <property type="entry name" value="Tetracycline Repressor, domain 2"/>
    <property type="match status" value="1"/>
</dbReference>
<comment type="subcellular location">
    <subcellularLocation>
        <location evidence="1">Mitochondrion</location>
    </subcellularLocation>
</comment>
<reference evidence="10" key="1">
    <citation type="submission" date="2018-05" db="EMBL/GenBank/DDBJ databases">
        <authorList>
            <person name="Lanie J.A."/>
            <person name="Ng W.-L."/>
            <person name="Kazmierczak K.M."/>
            <person name="Andrzejewski T.M."/>
            <person name="Davidsen T.M."/>
            <person name="Wayne K.J."/>
            <person name="Tettelin H."/>
            <person name="Glass J.I."/>
            <person name="Rusch D."/>
            <person name="Podicherti R."/>
            <person name="Tsui H.-C.T."/>
            <person name="Winkler M.E."/>
        </authorList>
    </citation>
    <scope>NUCLEOTIDE SEQUENCE</scope>
</reference>
<evidence type="ECO:0000256" key="7">
    <source>
        <dbReference type="ARBA" id="ARBA00023128"/>
    </source>
</evidence>
<sequence length="219" mass="25763">MTSEKVKFNRIRKRTLNGILKEIPNSGFNENMLIKSGQKLGLEKGVINRIFPEGLEEIKEYFFEEIDKKMIKILSKNNIEELRIRDRIATALICRFELFQKHKKSVIHIFSTDFSNPLKSMSKLWATSDIIWKIAGDQSTDFNHYTKRILLSWVYLTTFACWVKDKDKTFQETRSFLNRRIDEVLLFGKGSGKLKEKFSNLQFTEKILDLIKKLKTTKA</sequence>
<dbReference type="GO" id="GO:0005743">
    <property type="term" value="C:mitochondrial inner membrane"/>
    <property type="evidence" value="ECO:0007669"/>
    <property type="project" value="TreeGrafter"/>
</dbReference>
<protein>
    <recommendedName>
        <fullName evidence="9">COQ9 C-terminal domain-containing protein</fullName>
    </recommendedName>
</protein>
<evidence type="ECO:0000259" key="9">
    <source>
        <dbReference type="Pfam" id="PF08511"/>
    </source>
</evidence>
<gene>
    <name evidence="10" type="ORF">METZ01_LOCUS404019</name>
</gene>
<comment type="function">
    <text evidence="8">Membrane-associated protein that warps the membrane surface to access and bind aromatic isoprenes with high specificity, including ubiquinone (CoQ) isoprene intermediates and presents them directly to COQ7, therefore facilitating the COQ7-mediated hydroxylase step. Participates in the biosynthesis of coenzyme Q, also named ubiquinone, an essential lipid-soluble electron transporter for aerobic cellular respiration.</text>
</comment>
<evidence type="ECO:0000256" key="2">
    <source>
        <dbReference type="ARBA" id="ARBA00004749"/>
    </source>
</evidence>
<proteinExistence type="inferred from homology"/>
<evidence type="ECO:0000256" key="8">
    <source>
        <dbReference type="ARBA" id="ARBA00058104"/>
    </source>
</evidence>
<dbReference type="GO" id="GO:0006744">
    <property type="term" value="P:ubiquinone biosynthetic process"/>
    <property type="evidence" value="ECO:0007669"/>
    <property type="project" value="UniProtKB-KW"/>
</dbReference>
<dbReference type="EMBL" id="UINC01155361">
    <property type="protein sequence ID" value="SVD51165.1"/>
    <property type="molecule type" value="Genomic_DNA"/>
</dbReference>
<dbReference type="GO" id="GO:0008289">
    <property type="term" value="F:lipid binding"/>
    <property type="evidence" value="ECO:0007669"/>
    <property type="project" value="UniProtKB-KW"/>
</dbReference>
<keyword evidence="5" id="KW-0809">Transit peptide</keyword>
<evidence type="ECO:0000256" key="5">
    <source>
        <dbReference type="ARBA" id="ARBA00022946"/>
    </source>
</evidence>